<feature type="transmembrane region" description="Helical" evidence="1">
    <location>
        <begin position="60"/>
        <end position="80"/>
    </location>
</feature>
<evidence type="ECO:0000256" key="1">
    <source>
        <dbReference type="SAM" id="Phobius"/>
    </source>
</evidence>
<keyword evidence="1" id="KW-0472">Membrane</keyword>
<feature type="transmembrane region" description="Helical" evidence="1">
    <location>
        <begin position="164"/>
        <end position="185"/>
    </location>
</feature>
<proteinExistence type="predicted"/>
<name>A0A2C9U389_MANES</name>
<keyword evidence="1" id="KW-1133">Transmembrane helix</keyword>
<evidence type="ECO:0008006" key="3">
    <source>
        <dbReference type="Google" id="ProtNLM"/>
    </source>
</evidence>
<accession>A0A2C9U389</accession>
<dbReference type="EMBL" id="CM004404">
    <property type="protein sequence ID" value="OAY24123.1"/>
    <property type="molecule type" value="Genomic_DNA"/>
</dbReference>
<sequence length="240" mass="27203">MLIQDKNTRPNNKHNKLRWEFADSFGSISSLLTLISSCLHYNFLSNSKQQPIQFSTARRLGWDIILSIIAVGAEAISAALEHTSPHKVKAARYGVIMAIVSVLLTFADLAFKKYMLIRDKNTRPNNMHHKLRWEFAYSFGSISSILTLISSCLHYNFLSNGKKQPIQFSTIPLAFSVCVFCSRVLRQHSHKNKPIFILDCKHLGFINLDVESGGIFFGNDEPMQFGCPVYQIEQIHPQGV</sequence>
<reference evidence="2" key="1">
    <citation type="submission" date="2016-02" db="EMBL/GenBank/DDBJ databases">
        <title>WGS assembly of Manihot esculenta.</title>
        <authorList>
            <person name="Bredeson J.V."/>
            <person name="Prochnik S.E."/>
            <person name="Lyons J.B."/>
            <person name="Schmutz J."/>
            <person name="Grimwood J."/>
            <person name="Vrebalov J."/>
            <person name="Bart R.S."/>
            <person name="Amuge T."/>
            <person name="Ferguson M.E."/>
            <person name="Green R."/>
            <person name="Putnam N."/>
            <person name="Stites J."/>
            <person name="Rounsley S."/>
            <person name="Rokhsar D.S."/>
        </authorList>
    </citation>
    <scope>NUCLEOTIDE SEQUENCE [LARGE SCALE GENOMIC DNA]</scope>
    <source>
        <tissue evidence="2">Leaf</tissue>
    </source>
</reference>
<gene>
    <name evidence="2" type="ORF">MANES_18G136000</name>
</gene>
<organism evidence="2">
    <name type="scientific">Manihot esculenta</name>
    <name type="common">Cassava</name>
    <name type="synonym">Jatropha manihot</name>
    <dbReference type="NCBI Taxonomy" id="3983"/>
    <lineage>
        <taxon>Eukaryota</taxon>
        <taxon>Viridiplantae</taxon>
        <taxon>Streptophyta</taxon>
        <taxon>Embryophyta</taxon>
        <taxon>Tracheophyta</taxon>
        <taxon>Spermatophyta</taxon>
        <taxon>Magnoliopsida</taxon>
        <taxon>eudicotyledons</taxon>
        <taxon>Gunneridae</taxon>
        <taxon>Pentapetalae</taxon>
        <taxon>rosids</taxon>
        <taxon>fabids</taxon>
        <taxon>Malpighiales</taxon>
        <taxon>Euphorbiaceae</taxon>
        <taxon>Crotonoideae</taxon>
        <taxon>Manihoteae</taxon>
        <taxon>Manihot</taxon>
    </lineage>
</organism>
<dbReference type="AlphaFoldDB" id="A0A2C9U389"/>
<keyword evidence="1" id="KW-0812">Transmembrane</keyword>
<evidence type="ECO:0000313" key="2">
    <source>
        <dbReference type="EMBL" id="OAY24123.1"/>
    </source>
</evidence>
<feature type="transmembrane region" description="Helical" evidence="1">
    <location>
        <begin position="92"/>
        <end position="111"/>
    </location>
</feature>
<feature type="transmembrane region" description="Helical" evidence="1">
    <location>
        <begin position="135"/>
        <end position="158"/>
    </location>
</feature>
<dbReference type="PANTHER" id="PTHR48473">
    <property type="entry name" value="TIR DOMAIN-CONTAINING PROTEIN"/>
    <property type="match status" value="1"/>
</dbReference>
<dbReference type="PANTHER" id="PTHR48473:SF1">
    <property type="entry name" value="TIR DOMAIN-CONTAINING PROTEIN"/>
    <property type="match status" value="1"/>
</dbReference>
<protein>
    <recommendedName>
        <fullName evidence="3">Transmembrane protein</fullName>
    </recommendedName>
</protein>